<reference evidence="2 3" key="1">
    <citation type="submission" date="2022-04" db="EMBL/GenBank/DDBJ databases">
        <title>Positive selection, recombination, and allopatry shape intraspecific diversity of widespread and dominant cyanobacteria.</title>
        <authorList>
            <person name="Wei J."/>
            <person name="Shu W."/>
            <person name="Hu C."/>
        </authorList>
    </citation>
    <scope>NUCLEOTIDE SEQUENCE [LARGE SCALE GENOMIC DNA]</scope>
    <source>
        <strain evidence="2 3">GB2-A5</strain>
    </source>
</reference>
<evidence type="ECO:0000313" key="2">
    <source>
        <dbReference type="EMBL" id="MEP0864669.1"/>
    </source>
</evidence>
<sequence length="172" mass="19470">MYADRTEIEDAVELLQEQVESLKQELHYKELELQQIQQELIFTNQELCAVLTVKQLTLDEAKELAKNILASQNITGESLCELLSAIYGTPVKADELQQIDTASSITRLTNAHPNNAPDPLRGSELRTKFTSLAEQSDKLQARSNRLRQKANEVKAHCRKLKTQLHECVKNVS</sequence>
<keyword evidence="1" id="KW-0175">Coiled coil</keyword>
<name>A0ABV0JNI7_9CYAN</name>
<dbReference type="RefSeq" id="WP_190426915.1">
    <property type="nucleotide sequence ID" value="NZ_JAMPKK010000016.1"/>
</dbReference>
<organism evidence="2 3">
    <name type="scientific">Funiculus sociatus GB2-A5</name>
    <dbReference type="NCBI Taxonomy" id="2933946"/>
    <lineage>
        <taxon>Bacteria</taxon>
        <taxon>Bacillati</taxon>
        <taxon>Cyanobacteriota</taxon>
        <taxon>Cyanophyceae</taxon>
        <taxon>Coleofasciculales</taxon>
        <taxon>Coleofasciculaceae</taxon>
        <taxon>Funiculus</taxon>
    </lineage>
</organism>
<feature type="coiled-coil region" evidence="1">
    <location>
        <begin position="136"/>
        <end position="163"/>
    </location>
</feature>
<dbReference type="EMBL" id="JAMPKK010000016">
    <property type="protein sequence ID" value="MEP0864669.1"/>
    <property type="molecule type" value="Genomic_DNA"/>
</dbReference>
<evidence type="ECO:0000313" key="3">
    <source>
        <dbReference type="Proteomes" id="UP001442494"/>
    </source>
</evidence>
<protein>
    <submittedName>
        <fullName evidence="2">Uncharacterized protein</fullName>
    </submittedName>
</protein>
<accession>A0ABV0JNI7</accession>
<evidence type="ECO:0000256" key="1">
    <source>
        <dbReference type="SAM" id="Coils"/>
    </source>
</evidence>
<gene>
    <name evidence="2" type="ORF">NDI37_09320</name>
</gene>
<dbReference type="Proteomes" id="UP001442494">
    <property type="component" value="Unassembled WGS sequence"/>
</dbReference>
<comment type="caution">
    <text evidence="2">The sequence shown here is derived from an EMBL/GenBank/DDBJ whole genome shotgun (WGS) entry which is preliminary data.</text>
</comment>
<feature type="coiled-coil region" evidence="1">
    <location>
        <begin position="5"/>
        <end position="39"/>
    </location>
</feature>
<keyword evidence="3" id="KW-1185">Reference proteome</keyword>
<proteinExistence type="predicted"/>